<dbReference type="SMART" id="SM00034">
    <property type="entry name" value="CLECT"/>
    <property type="match status" value="1"/>
</dbReference>
<dbReference type="PROSITE" id="PS00615">
    <property type="entry name" value="C_TYPE_LECTIN_1"/>
    <property type="match status" value="1"/>
</dbReference>
<dbReference type="PANTHER" id="PTHR22991:SF40">
    <property type="entry name" value="PROTEIN CBG13490"/>
    <property type="match status" value="1"/>
</dbReference>
<dbReference type="InterPro" id="IPR018378">
    <property type="entry name" value="C-type_lectin_CS"/>
</dbReference>
<gene>
    <name evidence="5" type="ORF">PENTCL1PPCAC_21319</name>
</gene>
<evidence type="ECO:0000259" key="3">
    <source>
        <dbReference type="PROSITE" id="PS01180"/>
    </source>
</evidence>
<name>A0AAV5TYU3_9BILA</name>
<keyword evidence="6" id="KW-1185">Reference proteome</keyword>
<comment type="caution">
    <text evidence="5">The sequence shown here is derived from an EMBL/GenBank/DDBJ whole genome shotgun (WGS) entry which is preliminary data.</text>
</comment>
<comment type="caution">
    <text evidence="2">Lacks conserved residue(s) required for the propagation of feature annotation.</text>
</comment>
<dbReference type="InterPro" id="IPR050976">
    <property type="entry name" value="Snaclec"/>
</dbReference>
<dbReference type="CDD" id="cd00037">
    <property type="entry name" value="CLECT"/>
    <property type="match status" value="2"/>
</dbReference>
<dbReference type="PANTHER" id="PTHR22991">
    <property type="entry name" value="PROTEIN CBG13490"/>
    <property type="match status" value="1"/>
</dbReference>
<dbReference type="InterPro" id="IPR000859">
    <property type="entry name" value="CUB_dom"/>
</dbReference>
<dbReference type="SUPFAM" id="SSF56436">
    <property type="entry name" value="C-type lectin-like"/>
    <property type="match status" value="2"/>
</dbReference>
<dbReference type="InterPro" id="IPR016187">
    <property type="entry name" value="CTDL_fold"/>
</dbReference>
<evidence type="ECO:0008006" key="7">
    <source>
        <dbReference type="Google" id="ProtNLM"/>
    </source>
</evidence>
<dbReference type="PROSITE" id="PS50041">
    <property type="entry name" value="C_TYPE_LECTIN_2"/>
    <property type="match status" value="1"/>
</dbReference>
<dbReference type="InterPro" id="IPR016186">
    <property type="entry name" value="C-type_lectin-like/link_sf"/>
</dbReference>
<evidence type="ECO:0000313" key="6">
    <source>
        <dbReference type="Proteomes" id="UP001432027"/>
    </source>
</evidence>
<evidence type="ECO:0000256" key="1">
    <source>
        <dbReference type="ARBA" id="ARBA00023157"/>
    </source>
</evidence>
<feature type="non-terminal residue" evidence="5">
    <location>
        <position position="1"/>
    </location>
</feature>
<evidence type="ECO:0000256" key="2">
    <source>
        <dbReference type="PROSITE-ProRule" id="PRU00059"/>
    </source>
</evidence>
<sequence>LATCPSDFSLVRNGECYMQANKNYNAYVPSGPSTVINTCHPLGGAMPIMIKNKEDHDYWLSVALRDNEQQKVPGNVFIGIECNDSHQWQWMDGSEITFKPDNHPSALDNRCDTTNCLWAMDPVTQNWKVWCGGTYQFIDIYCIISPDSSLQPDQDCTDFSHDGDDDVCYQVGYTMANWTEANTICRSFGANVASIHNQQENNFIRRLAVSKGLVDGLMLGGAPTGKQNTFGWIDGSEFDYQNFVPGFPMEGFGDCLAMETNNVNGPWLNIDCTTELPFACSRKTTDQEPICDGAMRKEGDIIYSPGFPFNSSLPCDFLLKVDTGMLVEVEILMLEANSCCDKLVLTEGTLGGAVLADLTGEISTGKTFRTKTQNIMRASWQPNGGVNVKGMMIQFRGVPK</sequence>
<dbReference type="InterPro" id="IPR001304">
    <property type="entry name" value="C-type_lectin-like"/>
</dbReference>
<evidence type="ECO:0000259" key="4">
    <source>
        <dbReference type="PROSITE" id="PS50041"/>
    </source>
</evidence>
<accession>A0AAV5TYU3</accession>
<dbReference type="Gene3D" id="3.10.100.10">
    <property type="entry name" value="Mannose-Binding Protein A, subunit A"/>
    <property type="match status" value="2"/>
</dbReference>
<dbReference type="InterPro" id="IPR035914">
    <property type="entry name" value="Sperma_CUB_dom_sf"/>
</dbReference>
<dbReference type="Pfam" id="PF00059">
    <property type="entry name" value="Lectin_C"/>
    <property type="match status" value="1"/>
</dbReference>
<dbReference type="AlphaFoldDB" id="A0AAV5TYU3"/>
<feature type="domain" description="CUB" evidence="3">
    <location>
        <begin position="291"/>
        <end position="398"/>
    </location>
</feature>
<dbReference type="PROSITE" id="PS01180">
    <property type="entry name" value="CUB"/>
    <property type="match status" value="1"/>
</dbReference>
<dbReference type="EMBL" id="BTSX01000005">
    <property type="protein sequence ID" value="GMS99144.1"/>
    <property type="molecule type" value="Genomic_DNA"/>
</dbReference>
<protein>
    <recommendedName>
        <fullName evidence="7">C-type lectin</fullName>
    </recommendedName>
</protein>
<dbReference type="SUPFAM" id="SSF49854">
    <property type="entry name" value="Spermadhesin, CUB domain"/>
    <property type="match status" value="1"/>
</dbReference>
<reference evidence="5" key="1">
    <citation type="submission" date="2023-10" db="EMBL/GenBank/DDBJ databases">
        <title>Genome assembly of Pristionchus species.</title>
        <authorList>
            <person name="Yoshida K."/>
            <person name="Sommer R.J."/>
        </authorList>
    </citation>
    <scope>NUCLEOTIDE SEQUENCE</scope>
    <source>
        <strain evidence="5">RS0144</strain>
    </source>
</reference>
<proteinExistence type="predicted"/>
<organism evidence="5 6">
    <name type="scientific">Pristionchus entomophagus</name>
    <dbReference type="NCBI Taxonomy" id="358040"/>
    <lineage>
        <taxon>Eukaryota</taxon>
        <taxon>Metazoa</taxon>
        <taxon>Ecdysozoa</taxon>
        <taxon>Nematoda</taxon>
        <taxon>Chromadorea</taxon>
        <taxon>Rhabditida</taxon>
        <taxon>Rhabditina</taxon>
        <taxon>Diplogasteromorpha</taxon>
        <taxon>Diplogasteroidea</taxon>
        <taxon>Neodiplogasteridae</taxon>
        <taxon>Pristionchus</taxon>
    </lineage>
</organism>
<feature type="domain" description="C-type lectin" evidence="4">
    <location>
        <begin position="164"/>
        <end position="281"/>
    </location>
</feature>
<keyword evidence="1" id="KW-1015">Disulfide bond</keyword>
<evidence type="ECO:0000313" key="5">
    <source>
        <dbReference type="EMBL" id="GMS99144.1"/>
    </source>
</evidence>
<dbReference type="Proteomes" id="UP001432027">
    <property type="component" value="Unassembled WGS sequence"/>
</dbReference>